<sequence>MQLERWHQIKDLFSSALEHPTAERSAFLDRSCGNDIELLAQVRSLLDAHESSLGFIERPAVERAGLADSFEPLNWQGRRLGNYRIVSELGRGGMSHVYKAARDDDQYYKEVAIKLLRPGLDTHSLLQRLRDERQMLAQLSHPNIAQLLDGGVTETGAPYLVMEYVEGQPIDAYCEQRELSITSRLDLVRTLCGAVRYVHQHLMVHGDLKGGNILVTQSGVVKLLDFGIAKLLNASSDPSHTMVNQVVALTPAYASPEQIRGEPITTTSDVYSLGVLLYKLLAGTLPFEVPAELFGWEAAAAMGDRQPRLPSIAAAENNVPAYRRIARQLRGDLDAIVMKALAKEPEDRYGSAEHLAEDLHRYQRGFPVHAHPAHPMYRTRKLVMRHKAATVAISLFAVAIVTGVVTTAWQAHVARSERARAERHLAEIRKLTNTYLRDVYDAAVNLPGATEVRKLLVENSLKHIAALESESQDSLEFKRELAQAYLRFGDVQGDYLGANLGDTEGAVQSYRHALRLRKQVAEQSQTVEDLAALLRSYISLSELLGAQSKLDEAIALAESAIEVGTKLVAMPGVRSSDHRLAGAAHMLLGTNLSTIDLPRALESLHSAQETFERLEREQPNDIGTRFDIALIQSRIGFAYVRSQQYESAFPHYLKASQYIEQIARESPGDAAALRGAAFAAVNLGEVYNNLNKPDLALEPIKLALERVEHLQVVDPANEQASLAVAYVLNHLGDSYLLKGQPEMALTHLNRALQLVNEAPPAKPTDIAEIRMLPGMTNFRLGKAHAMLGQEHRRDATAYLQSSVTRLQELTKDPVIGKDVQRLTDQARQLLRDVS</sequence>
<dbReference type="SUPFAM" id="SSF56112">
    <property type="entry name" value="Protein kinase-like (PK-like)"/>
    <property type="match status" value="1"/>
</dbReference>
<keyword evidence="7" id="KW-0472">Membrane</keyword>
<dbReference type="SUPFAM" id="SSF48452">
    <property type="entry name" value="TPR-like"/>
    <property type="match status" value="1"/>
</dbReference>
<dbReference type="InterPro" id="IPR011990">
    <property type="entry name" value="TPR-like_helical_dom_sf"/>
</dbReference>
<feature type="transmembrane region" description="Helical" evidence="7">
    <location>
        <begin position="388"/>
        <end position="409"/>
    </location>
</feature>
<dbReference type="Gene3D" id="1.10.510.10">
    <property type="entry name" value="Transferase(Phosphotransferase) domain 1"/>
    <property type="match status" value="1"/>
</dbReference>
<feature type="binding site" evidence="6">
    <location>
        <position position="114"/>
    </location>
    <ligand>
        <name>ATP</name>
        <dbReference type="ChEBI" id="CHEBI:30616"/>
    </ligand>
</feature>
<evidence type="ECO:0000256" key="4">
    <source>
        <dbReference type="ARBA" id="ARBA00022840"/>
    </source>
</evidence>
<proteinExistence type="predicted"/>
<evidence type="ECO:0000256" key="6">
    <source>
        <dbReference type="PROSITE-ProRule" id="PRU10141"/>
    </source>
</evidence>
<feature type="domain" description="Protein kinase" evidence="8">
    <location>
        <begin position="83"/>
        <end position="363"/>
    </location>
</feature>
<dbReference type="SMART" id="SM00028">
    <property type="entry name" value="TPR"/>
    <property type="match status" value="5"/>
</dbReference>
<evidence type="ECO:0000256" key="5">
    <source>
        <dbReference type="PROSITE-ProRule" id="PRU00339"/>
    </source>
</evidence>
<dbReference type="EMBL" id="JBHSDU010000001">
    <property type="protein sequence ID" value="MFC4307715.1"/>
    <property type="molecule type" value="Genomic_DNA"/>
</dbReference>
<evidence type="ECO:0000256" key="1">
    <source>
        <dbReference type="ARBA" id="ARBA00022679"/>
    </source>
</evidence>
<evidence type="ECO:0000256" key="7">
    <source>
        <dbReference type="SAM" id="Phobius"/>
    </source>
</evidence>
<evidence type="ECO:0000259" key="8">
    <source>
        <dbReference type="PROSITE" id="PS50011"/>
    </source>
</evidence>
<dbReference type="PANTHER" id="PTHR43289">
    <property type="entry name" value="MITOGEN-ACTIVATED PROTEIN KINASE KINASE KINASE 20-RELATED"/>
    <property type="match status" value="1"/>
</dbReference>
<keyword evidence="1" id="KW-0808">Transferase</keyword>
<dbReference type="GO" id="GO:0016301">
    <property type="term" value="F:kinase activity"/>
    <property type="evidence" value="ECO:0007669"/>
    <property type="project" value="UniProtKB-KW"/>
</dbReference>
<keyword evidence="5" id="KW-0802">TPR repeat</keyword>
<dbReference type="Proteomes" id="UP001595904">
    <property type="component" value="Unassembled WGS sequence"/>
</dbReference>
<evidence type="ECO:0000256" key="3">
    <source>
        <dbReference type="ARBA" id="ARBA00022777"/>
    </source>
</evidence>
<keyword evidence="2 6" id="KW-0547">Nucleotide-binding</keyword>
<dbReference type="SMART" id="SM00220">
    <property type="entry name" value="S_TKc"/>
    <property type="match status" value="1"/>
</dbReference>
<dbReference type="InterPro" id="IPR000719">
    <property type="entry name" value="Prot_kinase_dom"/>
</dbReference>
<dbReference type="InterPro" id="IPR019734">
    <property type="entry name" value="TPR_rpt"/>
</dbReference>
<dbReference type="Gene3D" id="3.30.200.20">
    <property type="entry name" value="Phosphorylase Kinase, domain 1"/>
    <property type="match status" value="1"/>
</dbReference>
<feature type="repeat" description="TPR" evidence="5">
    <location>
        <begin position="725"/>
        <end position="758"/>
    </location>
</feature>
<organism evidence="9 10">
    <name type="scientific">Steroidobacter flavus</name>
    <dbReference type="NCBI Taxonomy" id="1842136"/>
    <lineage>
        <taxon>Bacteria</taxon>
        <taxon>Pseudomonadati</taxon>
        <taxon>Pseudomonadota</taxon>
        <taxon>Gammaproteobacteria</taxon>
        <taxon>Steroidobacterales</taxon>
        <taxon>Steroidobacteraceae</taxon>
        <taxon>Steroidobacter</taxon>
    </lineage>
</organism>
<name>A0ABV8SK85_9GAMM</name>
<dbReference type="PROSITE" id="PS50011">
    <property type="entry name" value="PROTEIN_KINASE_DOM"/>
    <property type="match status" value="1"/>
</dbReference>
<dbReference type="PANTHER" id="PTHR43289:SF34">
    <property type="entry name" value="SERINE_THREONINE-PROTEIN KINASE YBDM-RELATED"/>
    <property type="match status" value="1"/>
</dbReference>
<dbReference type="PROSITE" id="PS00108">
    <property type="entry name" value="PROTEIN_KINASE_ST"/>
    <property type="match status" value="1"/>
</dbReference>
<keyword evidence="7" id="KW-0812">Transmembrane</keyword>
<dbReference type="PROSITE" id="PS50005">
    <property type="entry name" value="TPR"/>
    <property type="match status" value="1"/>
</dbReference>
<accession>A0ABV8SK85</accession>
<gene>
    <name evidence="9" type="ORF">ACFPN2_01360</name>
</gene>
<evidence type="ECO:0000313" key="9">
    <source>
        <dbReference type="EMBL" id="MFC4307715.1"/>
    </source>
</evidence>
<dbReference type="Gene3D" id="1.25.40.10">
    <property type="entry name" value="Tetratricopeptide repeat domain"/>
    <property type="match status" value="2"/>
</dbReference>
<dbReference type="CDD" id="cd14014">
    <property type="entry name" value="STKc_PknB_like"/>
    <property type="match status" value="1"/>
</dbReference>
<evidence type="ECO:0000256" key="2">
    <source>
        <dbReference type="ARBA" id="ARBA00022741"/>
    </source>
</evidence>
<dbReference type="InterPro" id="IPR011009">
    <property type="entry name" value="Kinase-like_dom_sf"/>
</dbReference>
<dbReference type="Pfam" id="PF00069">
    <property type="entry name" value="Pkinase"/>
    <property type="match status" value="1"/>
</dbReference>
<protein>
    <submittedName>
        <fullName evidence="9">Protein kinase</fullName>
    </submittedName>
</protein>
<dbReference type="RefSeq" id="WP_380594209.1">
    <property type="nucleotide sequence ID" value="NZ_JBHSDU010000001.1"/>
</dbReference>
<evidence type="ECO:0000313" key="10">
    <source>
        <dbReference type="Proteomes" id="UP001595904"/>
    </source>
</evidence>
<dbReference type="InterPro" id="IPR017441">
    <property type="entry name" value="Protein_kinase_ATP_BS"/>
</dbReference>
<reference evidence="10" key="1">
    <citation type="journal article" date="2019" name="Int. J. Syst. Evol. Microbiol.">
        <title>The Global Catalogue of Microorganisms (GCM) 10K type strain sequencing project: providing services to taxonomists for standard genome sequencing and annotation.</title>
        <authorList>
            <consortium name="The Broad Institute Genomics Platform"/>
            <consortium name="The Broad Institute Genome Sequencing Center for Infectious Disease"/>
            <person name="Wu L."/>
            <person name="Ma J."/>
        </authorList>
    </citation>
    <scope>NUCLEOTIDE SEQUENCE [LARGE SCALE GENOMIC DNA]</scope>
    <source>
        <strain evidence="10">CGMCC 1.10759</strain>
    </source>
</reference>
<keyword evidence="7" id="KW-1133">Transmembrane helix</keyword>
<comment type="caution">
    <text evidence="9">The sequence shown here is derived from an EMBL/GenBank/DDBJ whole genome shotgun (WGS) entry which is preliminary data.</text>
</comment>
<dbReference type="InterPro" id="IPR008271">
    <property type="entry name" value="Ser/Thr_kinase_AS"/>
</dbReference>
<keyword evidence="10" id="KW-1185">Reference proteome</keyword>
<keyword evidence="3 9" id="KW-0418">Kinase</keyword>
<keyword evidence="4 6" id="KW-0067">ATP-binding</keyword>
<dbReference type="PROSITE" id="PS00107">
    <property type="entry name" value="PROTEIN_KINASE_ATP"/>
    <property type="match status" value="1"/>
</dbReference>